<name>A0A2A2J481_9BILA</name>
<gene>
    <name evidence="11" type="ORF">WR25_00190</name>
</gene>
<feature type="region of interest" description="Disordered" evidence="8">
    <location>
        <begin position="268"/>
        <end position="332"/>
    </location>
</feature>
<dbReference type="PANTHER" id="PTHR22907:SF12">
    <property type="entry name" value="ZP DOMAIN-CONTAINING PROTEIN"/>
    <property type="match status" value="1"/>
</dbReference>
<reference evidence="11 12" key="1">
    <citation type="journal article" date="2017" name="Curr. Biol.">
        <title>Genome architecture and evolution of a unichromosomal asexual nematode.</title>
        <authorList>
            <person name="Fradin H."/>
            <person name="Zegar C."/>
            <person name="Gutwein M."/>
            <person name="Lucas J."/>
            <person name="Kovtun M."/>
            <person name="Corcoran D."/>
            <person name="Baugh L.R."/>
            <person name="Kiontke K."/>
            <person name="Gunsalus K."/>
            <person name="Fitch D.H."/>
            <person name="Piano F."/>
        </authorList>
    </citation>
    <scope>NUCLEOTIDE SEQUENCE [LARGE SCALE GENOMIC DNA]</scope>
    <source>
        <strain evidence="11">PF1309</strain>
    </source>
</reference>
<comment type="caution">
    <text evidence="11">The sequence shown here is derived from an EMBL/GenBank/DDBJ whole genome shotgun (WGS) entry which is preliminary data.</text>
</comment>
<dbReference type="PANTHER" id="PTHR22907">
    <property type="entry name" value="GH04558P"/>
    <property type="match status" value="1"/>
</dbReference>
<dbReference type="OrthoDB" id="10068552at2759"/>
<evidence type="ECO:0000313" key="11">
    <source>
        <dbReference type="EMBL" id="PAV56467.1"/>
    </source>
</evidence>
<dbReference type="EMBL" id="LIAE01010699">
    <property type="protein sequence ID" value="PAV56467.1"/>
    <property type="molecule type" value="Genomic_DNA"/>
</dbReference>
<dbReference type="Pfam" id="PF25301">
    <property type="entry name" value="CUT_C"/>
    <property type="match status" value="1"/>
</dbReference>
<dbReference type="InterPro" id="IPR057475">
    <property type="entry name" value="CUT_C"/>
</dbReference>
<feature type="compositionally biased region" description="Low complexity" evidence="8">
    <location>
        <begin position="290"/>
        <end position="304"/>
    </location>
</feature>
<proteinExistence type="predicted"/>
<organism evidence="11 12">
    <name type="scientific">Diploscapter pachys</name>
    <dbReference type="NCBI Taxonomy" id="2018661"/>
    <lineage>
        <taxon>Eukaryota</taxon>
        <taxon>Metazoa</taxon>
        <taxon>Ecdysozoa</taxon>
        <taxon>Nematoda</taxon>
        <taxon>Chromadorea</taxon>
        <taxon>Rhabditida</taxon>
        <taxon>Rhabditina</taxon>
        <taxon>Rhabditomorpha</taxon>
        <taxon>Rhabditoidea</taxon>
        <taxon>Rhabditidae</taxon>
        <taxon>Diploscapter</taxon>
    </lineage>
</organism>
<evidence type="ECO:0000259" key="10">
    <source>
        <dbReference type="PROSITE" id="PS51034"/>
    </source>
</evidence>
<feature type="compositionally biased region" description="Basic and acidic residues" evidence="8">
    <location>
        <begin position="268"/>
        <end position="277"/>
    </location>
</feature>
<dbReference type="STRING" id="2018661.A0A2A2J481"/>
<feature type="compositionally biased region" description="Polar residues" evidence="8">
    <location>
        <begin position="367"/>
        <end position="380"/>
    </location>
</feature>
<evidence type="ECO:0000256" key="5">
    <source>
        <dbReference type="ARBA" id="ARBA00022729"/>
    </source>
</evidence>
<dbReference type="SMART" id="SM00241">
    <property type="entry name" value="ZP"/>
    <property type="match status" value="1"/>
</dbReference>
<keyword evidence="7 9" id="KW-0472">Membrane</keyword>
<evidence type="ECO:0000256" key="1">
    <source>
        <dbReference type="ARBA" id="ARBA00004251"/>
    </source>
</evidence>
<evidence type="ECO:0000256" key="9">
    <source>
        <dbReference type="SAM" id="Phobius"/>
    </source>
</evidence>
<evidence type="ECO:0000313" key="12">
    <source>
        <dbReference type="Proteomes" id="UP000218231"/>
    </source>
</evidence>
<dbReference type="Pfam" id="PF25057">
    <property type="entry name" value="CUT_N"/>
    <property type="match status" value="1"/>
</dbReference>
<evidence type="ECO:0000256" key="7">
    <source>
        <dbReference type="ARBA" id="ARBA00023136"/>
    </source>
</evidence>
<evidence type="ECO:0000256" key="8">
    <source>
        <dbReference type="SAM" id="MobiDB-lite"/>
    </source>
</evidence>
<dbReference type="GO" id="GO:0042302">
    <property type="term" value="F:structural constituent of cuticle"/>
    <property type="evidence" value="ECO:0007669"/>
    <property type="project" value="UniProtKB-KW"/>
</dbReference>
<evidence type="ECO:0000256" key="4">
    <source>
        <dbReference type="ARBA" id="ARBA00022692"/>
    </source>
</evidence>
<evidence type="ECO:0000256" key="6">
    <source>
        <dbReference type="ARBA" id="ARBA00022989"/>
    </source>
</evidence>
<evidence type="ECO:0000256" key="2">
    <source>
        <dbReference type="ARBA" id="ARBA00022460"/>
    </source>
</evidence>
<dbReference type="InterPro" id="IPR001507">
    <property type="entry name" value="ZP_dom"/>
</dbReference>
<dbReference type="GO" id="GO:0005886">
    <property type="term" value="C:plasma membrane"/>
    <property type="evidence" value="ECO:0007669"/>
    <property type="project" value="UniProtKB-SubCell"/>
</dbReference>
<keyword evidence="6 9" id="KW-1133">Transmembrane helix</keyword>
<keyword evidence="3" id="KW-1003">Cell membrane</keyword>
<dbReference type="PROSITE" id="PS51034">
    <property type="entry name" value="ZP_2"/>
    <property type="match status" value="1"/>
</dbReference>
<keyword evidence="12" id="KW-1185">Reference proteome</keyword>
<evidence type="ECO:0000256" key="3">
    <source>
        <dbReference type="ARBA" id="ARBA00022475"/>
    </source>
</evidence>
<feature type="transmembrane region" description="Helical" evidence="9">
    <location>
        <begin position="436"/>
        <end position="458"/>
    </location>
</feature>
<protein>
    <recommendedName>
        <fullName evidence="10">ZP domain-containing protein</fullName>
    </recommendedName>
</protein>
<dbReference type="InterPro" id="IPR051962">
    <property type="entry name" value="Cuticlin"/>
</dbReference>
<sequence>MSDCGMKRIRQLQPQGVNILLTVVVNFHPHFMTKLDRAFSIRCFYGHKDASVTTDMEIKNGFPSETLEQATYLMPQCEYSLREGTFDGPRIRSTTIGKPIVHRWDCNNNGHYGILVRNCIINDGRGESMAFLDNRGCPIYDLPIPPLVYDATYSVAYTVVEAVTFPDQMRVFFQCQIQVCDKMNEGCIGITPPNCPPIVMPGGFPSNPSVNPNVPSQVIGSFSLGNHISETSHEIPAPDGTIGQGMAFEHRIPDPWLKEHVLVDEKERTQRGAHNEPKPTPINKTENLNTTTSYTVTASYSESSPTTKDSSWAIPVPPSNDIDEDHNTNSNHDGFRSWEAFFGRVQQAASIVSSTTTTTPKPSTSKNIQTTTSSQESRLTSTREKRLADSVMDVVSSPIYIRDSEGLDDDEHWAEQRAKAASALESHNLTCLSPTAVSIMGVAFIGTVIFCIGLIVYLTKDYFRMFIPDMGLNNSAMSHLDTSSSCSSRSSCTNETFSPNDNVIYTRKLGDVNYVVAAITPRSIP</sequence>
<keyword evidence="2" id="KW-0193">Cuticle</keyword>
<dbReference type="InterPro" id="IPR056953">
    <property type="entry name" value="CUT_N"/>
</dbReference>
<dbReference type="Proteomes" id="UP000218231">
    <property type="component" value="Unassembled WGS sequence"/>
</dbReference>
<feature type="compositionally biased region" description="Low complexity" evidence="8">
    <location>
        <begin position="353"/>
        <end position="366"/>
    </location>
</feature>
<feature type="domain" description="ZP" evidence="10">
    <location>
        <begin position="1"/>
        <end position="194"/>
    </location>
</feature>
<comment type="subcellular location">
    <subcellularLocation>
        <location evidence="1">Cell membrane</location>
        <topology evidence="1">Single-pass type I membrane protein</topology>
    </subcellularLocation>
</comment>
<keyword evidence="4 9" id="KW-0812">Transmembrane</keyword>
<dbReference type="AlphaFoldDB" id="A0A2A2J481"/>
<accession>A0A2A2J481</accession>
<keyword evidence="5" id="KW-0732">Signal</keyword>
<feature type="region of interest" description="Disordered" evidence="8">
    <location>
        <begin position="352"/>
        <end position="382"/>
    </location>
</feature>